<feature type="transmembrane region" description="Helical" evidence="8">
    <location>
        <begin position="167"/>
        <end position="184"/>
    </location>
</feature>
<dbReference type="AlphaFoldDB" id="B0CZA5"/>
<feature type="transmembrane region" description="Helical" evidence="8">
    <location>
        <begin position="348"/>
        <end position="369"/>
    </location>
</feature>
<dbReference type="KEGG" id="lbc:LACBIDRAFT_245872"/>
<dbReference type="GO" id="GO:0022857">
    <property type="term" value="F:transmembrane transporter activity"/>
    <property type="evidence" value="ECO:0007669"/>
    <property type="project" value="InterPro"/>
</dbReference>
<dbReference type="OrthoDB" id="2116389at2759"/>
<proteinExistence type="inferred from homology"/>
<comment type="similarity">
    <text evidence="2 7">Belongs to the purine-cytosine permease (2.A.39) family.</text>
</comment>
<feature type="transmembrane region" description="Helical" evidence="8">
    <location>
        <begin position="80"/>
        <end position="105"/>
    </location>
</feature>
<evidence type="ECO:0000313" key="9">
    <source>
        <dbReference type="EMBL" id="EDR12120.1"/>
    </source>
</evidence>
<evidence type="ECO:0000256" key="6">
    <source>
        <dbReference type="ARBA" id="ARBA00023136"/>
    </source>
</evidence>
<dbReference type="PANTHER" id="PTHR31806">
    <property type="entry name" value="PURINE-CYTOSINE PERMEASE FCY2-RELATED"/>
    <property type="match status" value="1"/>
</dbReference>
<keyword evidence="6 7" id="KW-0472">Membrane</keyword>
<dbReference type="PANTHER" id="PTHR31806:SF5">
    <property type="entry name" value="PURINE-CYTOSINE PERMEASE FCY21"/>
    <property type="match status" value="1"/>
</dbReference>
<feature type="transmembrane region" description="Helical" evidence="8">
    <location>
        <begin position="262"/>
        <end position="284"/>
    </location>
</feature>
<feature type="transmembrane region" description="Helical" evidence="8">
    <location>
        <begin position="55"/>
        <end position="74"/>
    </location>
</feature>
<evidence type="ECO:0000256" key="8">
    <source>
        <dbReference type="SAM" id="Phobius"/>
    </source>
</evidence>
<feature type="transmembrane region" description="Helical" evidence="8">
    <location>
        <begin position="389"/>
        <end position="406"/>
    </location>
</feature>
<keyword evidence="4 8" id="KW-0812">Transmembrane</keyword>
<dbReference type="GeneID" id="6072447"/>
<dbReference type="HOGENOM" id="CLU_026016_2_0_1"/>
<evidence type="ECO:0000256" key="2">
    <source>
        <dbReference type="ARBA" id="ARBA00008974"/>
    </source>
</evidence>
<dbReference type="Pfam" id="PF02133">
    <property type="entry name" value="Transp_cyt_pur"/>
    <property type="match status" value="1"/>
</dbReference>
<dbReference type="InterPro" id="IPR001248">
    <property type="entry name" value="Pur-cyt_permease"/>
</dbReference>
<evidence type="ECO:0000256" key="1">
    <source>
        <dbReference type="ARBA" id="ARBA00004141"/>
    </source>
</evidence>
<dbReference type="InterPro" id="IPR026030">
    <property type="entry name" value="Pur-cyt_permease_Fcy2/21/22"/>
</dbReference>
<evidence type="ECO:0000256" key="3">
    <source>
        <dbReference type="ARBA" id="ARBA00022448"/>
    </source>
</evidence>
<feature type="transmembrane region" description="Helical" evidence="8">
    <location>
        <begin position="220"/>
        <end position="242"/>
    </location>
</feature>
<feature type="transmembrane region" description="Helical" evidence="8">
    <location>
        <begin position="304"/>
        <end position="327"/>
    </location>
</feature>
<dbReference type="PIRSF" id="PIRSF002744">
    <property type="entry name" value="Pur-cyt_permease"/>
    <property type="match status" value="1"/>
</dbReference>
<reference evidence="9 10" key="1">
    <citation type="journal article" date="2008" name="Nature">
        <title>The genome of Laccaria bicolor provides insights into mycorrhizal symbiosis.</title>
        <authorList>
            <person name="Martin F."/>
            <person name="Aerts A."/>
            <person name="Ahren D."/>
            <person name="Brun A."/>
            <person name="Danchin E.G.J."/>
            <person name="Duchaussoy F."/>
            <person name="Gibon J."/>
            <person name="Kohler A."/>
            <person name="Lindquist E."/>
            <person name="Pereda V."/>
            <person name="Salamov A."/>
            <person name="Shapiro H.J."/>
            <person name="Wuyts J."/>
            <person name="Blaudez D."/>
            <person name="Buee M."/>
            <person name="Brokstein P."/>
            <person name="Canbaeck B."/>
            <person name="Cohen D."/>
            <person name="Courty P.E."/>
            <person name="Coutinho P.M."/>
            <person name="Delaruelle C."/>
            <person name="Detter J.C."/>
            <person name="Deveau A."/>
            <person name="DiFazio S."/>
            <person name="Duplessis S."/>
            <person name="Fraissinet-Tachet L."/>
            <person name="Lucic E."/>
            <person name="Frey-Klett P."/>
            <person name="Fourrey C."/>
            <person name="Feussner I."/>
            <person name="Gay G."/>
            <person name="Grimwood J."/>
            <person name="Hoegger P.J."/>
            <person name="Jain P."/>
            <person name="Kilaru S."/>
            <person name="Labbe J."/>
            <person name="Lin Y.C."/>
            <person name="Legue V."/>
            <person name="Le Tacon F."/>
            <person name="Marmeisse R."/>
            <person name="Melayah D."/>
            <person name="Montanini B."/>
            <person name="Muratet M."/>
            <person name="Nehls U."/>
            <person name="Niculita-Hirzel H."/>
            <person name="Oudot-Le Secq M.P."/>
            <person name="Peter M."/>
            <person name="Quesneville H."/>
            <person name="Rajashekar B."/>
            <person name="Reich M."/>
            <person name="Rouhier N."/>
            <person name="Schmutz J."/>
            <person name="Yin T."/>
            <person name="Chalot M."/>
            <person name="Henrissat B."/>
            <person name="Kuees U."/>
            <person name="Lucas S."/>
            <person name="Van de Peer Y."/>
            <person name="Podila G.K."/>
            <person name="Polle A."/>
            <person name="Pukkila P.J."/>
            <person name="Richardson P.M."/>
            <person name="Rouze P."/>
            <person name="Sanders I.R."/>
            <person name="Stajich J.E."/>
            <person name="Tunlid A."/>
            <person name="Tuskan G."/>
            <person name="Grigoriev I.V."/>
        </authorList>
    </citation>
    <scope>NUCLEOTIDE SEQUENCE [LARGE SCALE GENOMIC DNA]</scope>
    <source>
        <strain evidence="10">S238N-H82 / ATCC MYA-4686</strain>
    </source>
</reference>
<keyword evidence="3 7" id="KW-0813">Transport</keyword>
<name>B0CZA5_LACBS</name>
<evidence type="ECO:0000313" key="10">
    <source>
        <dbReference type="Proteomes" id="UP000001194"/>
    </source>
</evidence>
<dbReference type="EMBL" id="DS547094">
    <property type="protein sequence ID" value="EDR12120.1"/>
    <property type="molecule type" value="Genomic_DNA"/>
</dbReference>
<keyword evidence="10" id="KW-1185">Reference proteome</keyword>
<evidence type="ECO:0000256" key="7">
    <source>
        <dbReference type="PIRNR" id="PIRNR002744"/>
    </source>
</evidence>
<gene>
    <name evidence="9" type="ORF">LACBIDRAFT_245872</name>
</gene>
<evidence type="ECO:0000256" key="4">
    <source>
        <dbReference type="ARBA" id="ARBA00022692"/>
    </source>
</evidence>
<evidence type="ECO:0000256" key="5">
    <source>
        <dbReference type="ARBA" id="ARBA00022989"/>
    </source>
</evidence>
<dbReference type="RefSeq" id="XP_001876384.1">
    <property type="nucleotide sequence ID" value="XM_001876349.1"/>
</dbReference>
<dbReference type="InParanoid" id="B0CZA5"/>
<dbReference type="Gene3D" id="1.10.4160.10">
    <property type="entry name" value="Hydantoin permease"/>
    <property type="match status" value="1"/>
</dbReference>
<protein>
    <submittedName>
        <fullName evidence="9">Cytosine-purine permease</fullName>
    </submittedName>
</protein>
<feature type="transmembrane region" description="Helical" evidence="8">
    <location>
        <begin position="464"/>
        <end position="483"/>
    </location>
</feature>
<comment type="subcellular location">
    <subcellularLocation>
        <location evidence="1">Membrane</location>
        <topology evidence="1">Multi-pass membrane protein</topology>
    </subcellularLocation>
</comment>
<sequence>MASSNVSKAYSTQPIRPDVQREIFFQKGSEFLSRWGVETQGITPIPTERRTDKRLYQLFFVWFSANFNILNFGTGSAGPAFFSLGFRASLATILLVDIMCVNLPHPGAVFGPKLGTRGMVQSRFSWGYYGSIIPSLLNVISMQGYLILNCIIGGQSLAAVSHHLNDTLGIVIVGASMFTTSAGVDDDMNSFETYSWIPKALGLLVILGVGGKHLNQSTSSFANAILSFGCFVASAVIGWCTLTPDYGVYHDAEALSLRIFTYTYLGLLTSNVPWHLTGAAFAAAAPGVPAWKENLEPGFNIGQLLAVILSPAGVFGKFLLVLLALSTSSACAPTMYTFGTSFMTIAPFLARLPQCVFAVLSTAILIPLAILGARHSPATFFNGHCQGVIGYWSTAFAAIVLSEHFFFRSNNFASYTVGDWDNPARLPFGIAAVLAFAGAFAVIVPSMSQTEYTGPIAKAGTGDIGVLTGFLTATLLYGVLRTLERRLFPKRSS</sequence>
<keyword evidence="5 8" id="KW-1133">Transmembrane helix</keyword>
<accession>B0CZA5</accession>
<feature type="transmembrane region" description="Helical" evidence="8">
    <location>
        <begin position="126"/>
        <end position="147"/>
    </location>
</feature>
<feature type="transmembrane region" description="Helical" evidence="8">
    <location>
        <begin position="196"/>
        <end position="214"/>
    </location>
</feature>
<dbReference type="Proteomes" id="UP000001194">
    <property type="component" value="Unassembled WGS sequence"/>
</dbReference>
<dbReference type="GO" id="GO:0005886">
    <property type="term" value="C:plasma membrane"/>
    <property type="evidence" value="ECO:0007669"/>
    <property type="project" value="TreeGrafter"/>
</dbReference>
<organism evidence="10">
    <name type="scientific">Laccaria bicolor (strain S238N-H82 / ATCC MYA-4686)</name>
    <name type="common">Bicoloured deceiver</name>
    <name type="synonym">Laccaria laccata var. bicolor</name>
    <dbReference type="NCBI Taxonomy" id="486041"/>
    <lineage>
        <taxon>Eukaryota</taxon>
        <taxon>Fungi</taxon>
        <taxon>Dikarya</taxon>
        <taxon>Basidiomycota</taxon>
        <taxon>Agaricomycotina</taxon>
        <taxon>Agaricomycetes</taxon>
        <taxon>Agaricomycetidae</taxon>
        <taxon>Agaricales</taxon>
        <taxon>Agaricineae</taxon>
        <taxon>Hydnangiaceae</taxon>
        <taxon>Laccaria</taxon>
    </lineage>
</organism>
<feature type="transmembrane region" description="Helical" evidence="8">
    <location>
        <begin position="426"/>
        <end position="444"/>
    </location>
</feature>